<gene>
    <name evidence="2" type="ORF">UFOVP872_13</name>
</gene>
<protein>
    <recommendedName>
        <fullName evidence="3">Tape measure protein</fullName>
    </recommendedName>
</protein>
<dbReference type="EMBL" id="LR796802">
    <property type="protein sequence ID" value="CAB4167350.1"/>
    <property type="molecule type" value="Genomic_DNA"/>
</dbReference>
<feature type="transmembrane region" description="Helical" evidence="1">
    <location>
        <begin position="245"/>
        <end position="267"/>
    </location>
</feature>
<keyword evidence="1" id="KW-0472">Membrane</keyword>
<proteinExistence type="predicted"/>
<keyword evidence="1" id="KW-1133">Transmembrane helix</keyword>
<reference evidence="2" key="1">
    <citation type="submission" date="2020-04" db="EMBL/GenBank/DDBJ databases">
        <authorList>
            <person name="Chiriac C."/>
            <person name="Salcher M."/>
            <person name="Ghai R."/>
            <person name="Kavagutti S V."/>
        </authorList>
    </citation>
    <scope>NUCLEOTIDE SEQUENCE</scope>
</reference>
<feature type="transmembrane region" description="Helical" evidence="1">
    <location>
        <begin position="273"/>
        <end position="292"/>
    </location>
</feature>
<accession>A0A6J5P621</accession>
<keyword evidence="1" id="KW-0812">Transmembrane</keyword>
<name>A0A6J5P621_9CAUD</name>
<organism evidence="2">
    <name type="scientific">uncultured Caudovirales phage</name>
    <dbReference type="NCBI Taxonomy" id="2100421"/>
    <lineage>
        <taxon>Viruses</taxon>
        <taxon>Duplodnaviria</taxon>
        <taxon>Heunggongvirae</taxon>
        <taxon>Uroviricota</taxon>
        <taxon>Caudoviricetes</taxon>
        <taxon>Peduoviridae</taxon>
        <taxon>Maltschvirus</taxon>
        <taxon>Maltschvirus maltsch</taxon>
    </lineage>
</organism>
<evidence type="ECO:0000313" key="2">
    <source>
        <dbReference type="EMBL" id="CAB4167350.1"/>
    </source>
</evidence>
<sequence>MAINIPIISSLDTKGFDKAKREFSQLEGVGAKSAYAVKKAAVPAAAAIGGLAVALGDATKAAMEDAAGQEELARTLRTSTGATDKAVAATEEWISQQGKLLGFTDDELRPALAGLTRATGSIEEAQKAAGLAMDISAAKGVSLETVTKTLEKAYGGNLTALGKLDPAVRDMVKGGASLDEVMAKLSTTFAGSATTAANTTAGQFKRLGIAMNETKESIGTALLPVIEAALPILQKFGAWAQDNPGAFVAIAGAIGGVALAITAVNIAMALNPFSAIAAGIALLVAGVVVAYNKFEGFRNVVRNVVNGIASYFEFMVNAWITAINVVIRGINLVKPGKDIVSLSKVSFGPVIGAEGRGPSGADKSRLDTVPAMAAGGIVNSATLALIGEKGPEAVIPLDRLGAMGNTNVTIHVNGGDPNTVVDALRRYMRANGSVPITVSNA</sequence>
<evidence type="ECO:0008006" key="3">
    <source>
        <dbReference type="Google" id="ProtNLM"/>
    </source>
</evidence>
<evidence type="ECO:0000256" key="1">
    <source>
        <dbReference type="SAM" id="Phobius"/>
    </source>
</evidence>